<dbReference type="Pfam" id="PF10250">
    <property type="entry name" value="O-FucT"/>
    <property type="match status" value="1"/>
</dbReference>
<evidence type="ECO:0000256" key="5">
    <source>
        <dbReference type="ARBA" id="ARBA00021745"/>
    </source>
</evidence>
<evidence type="ECO:0000256" key="12">
    <source>
        <dbReference type="ARBA" id="ARBA00023253"/>
    </source>
</evidence>
<sequence length="395" mass="45880">MLKYLVFFLILAKVSTGVEYLEDENGYLAYCPCMGRFGNQADHFLGSLAFAKALNRSLILPPWVEYRRGEMRSLQVPFNNYFSVEALKNYHRVILMEDFMKHLAPKLWPVEKRVSFCYMERKSLQNKGNTIPGCHAKEGNPFGPFWDTFAIDFSSSEFYGPLHFDVHHSNMPERWNERYPASQWPVLAFTGAPASYPVQNENRQLQQYLKWNHKFRTLAADFIKNSLPKGAFIGIHLRNGIDWVRACEHVKDSQQLFASPQCLGYNNEKGSLYPELCMPSKELIVRQIKRLIKNVKQDQPKNEVRSVFVASDNNHMLPELNAALQRMNITVHRLPEDNPHLDLAILGQSNHFIGNCISSFTAFVKRERDISGFPSYFWAYPNEKERQHSRVHEEL</sequence>
<dbReference type="Gene3D" id="3.40.50.11350">
    <property type="match status" value="1"/>
</dbReference>
<dbReference type="PANTHER" id="PTHR21420:SF10">
    <property type="entry name" value="GDP-FUCOSE PROTEIN O-FUCOSYLTRANSFERASE 1"/>
    <property type="match status" value="1"/>
</dbReference>
<keyword evidence="13" id="KW-0119">Carbohydrate metabolism</keyword>
<evidence type="ECO:0000313" key="18">
    <source>
        <dbReference type="EMBL" id="KNC23650.1"/>
    </source>
</evidence>
<dbReference type="OrthoDB" id="10050276at2759"/>
<reference evidence="18 19" key="1">
    <citation type="journal article" date="2015" name="Nat. Commun.">
        <title>Lucilia cuprina genome unlocks parasitic fly biology to underpin future interventions.</title>
        <authorList>
            <person name="Anstead C.A."/>
            <person name="Korhonen P.K."/>
            <person name="Young N.D."/>
            <person name="Hall R.S."/>
            <person name="Jex A.R."/>
            <person name="Murali S.C."/>
            <person name="Hughes D.S."/>
            <person name="Lee S.F."/>
            <person name="Perry T."/>
            <person name="Stroehlein A.J."/>
            <person name="Ansell B.R."/>
            <person name="Breugelmans B."/>
            <person name="Hofmann A."/>
            <person name="Qu J."/>
            <person name="Dugan S."/>
            <person name="Lee S.L."/>
            <person name="Chao H."/>
            <person name="Dinh H."/>
            <person name="Han Y."/>
            <person name="Doddapaneni H.V."/>
            <person name="Worley K.C."/>
            <person name="Muzny D.M."/>
            <person name="Ioannidis P."/>
            <person name="Waterhouse R.M."/>
            <person name="Zdobnov E.M."/>
            <person name="James P.J."/>
            <person name="Bagnall N.H."/>
            <person name="Kotze A.C."/>
            <person name="Gibbs R.A."/>
            <person name="Richards S."/>
            <person name="Batterham P."/>
            <person name="Gasser R.B."/>
        </authorList>
    </citation>
    <scope>NUCLEOTIDE SEQUENCE [LARGE SCALE GENOMIC DNA]</scope>
    <source>
        <strain evidence="18 19">LS</strain>
        <tissue evidence="18">Full body</tissue>
    </source>
</reference>
<evidence type="ECO:0000256" key="7">
    <source>
        <dbReference type="ARBA" id="ARBA00022679"/>
    </source>
</evidence>
<evidence type="ECO:0000256" key="3">
    <source>
        <dbReference type="ARBA" id="ARBA00010626"/>
    </source>
</evidence>
<dbReference type="PANTHER" id="PTHR21420">
    <property type="entry name" value="GDP-FUCOSE PROTEIN O-FUCOSYLTRANSFERASE 1"/>
    <property type="match status" value="1"/>
</dbReference>
<evidence type="ECO:0000256" key="6">
    <source>
        <dbReference type="ARBA" id="ARBA00022676"/>
    </source>
</evidence>
<evidence type="ECO:0000256" key="9">
    <source>
        <dbReference type="ARBA" id="ARBA00022976"/>
    </source>
</evidence>
<evidence type="ECO:0000256" key="13">
    <source>
        <dbReference type="ARBA" id="ARBA00023277"/>
    </source>
</evidence>
<gene>
    <name evidence="18" type="ORF">FF38_13736</name>
</gene>
<organism evidence="18 19">
    <name type="scientific">Lucilia cuprina</name>
    <name type="common">Green bottle fly</name>
    <name type="synonym">Australian sheep blowfly</name>
    <dbReference type="NCBI Taxonomy" id="7375"/>
    <lineage>
        <taxon>Eukaryota</taxon>
        <taxon>Metazoa</taxon>
        <taxon>Ecdysozoa</taxon>
        <taxon>Arthropoda</taxon>
        <taxon>Hexapoda</taxon>
        <taxon>Insecta</taxon>
        <taxon>Pterygota</taxon>
        <taxon>Neoptera</taxon>
        <taxon>Endopterygota</taxon>
        <taxon>Diptera</taxon>
        <taxon>Brachycera</taxon>
        <taxon>Muscomorpha</taxon>
        <taxon>Oestroidea</taxon>
        <taxon>Calliphoridae</taxon>
        <taxon>Luciliinae</taxon>
        <taxon>Lucilia</taxon>
    </lineage>
</organism>
<dbReference type="STRING" id="7375.A0A0L0BU95"/>
<evidence type="ECO:0000256" key="14">
    <source>
        <dbReference type="ARBA" id="ARBA00033080"/>
    </source>
</evidence>
<dbReference type="OMA" id="KWQAKYP"/>
<dbReference type="FunFam" id="3.40.50.11340:FF:000001">
    <property type="entry name" value="GDP-fucose protein O-fucosyltransferase 1"/>
    <property type="match status" value="1"/>
</dbReference>
<dbReference type="EC" id="2.4.1.221" evidence="4"/>
<evidence type="ECO:0000256" key="15">
    <source>
        <dbReference type="ARBA" id="ARBA00047273"/>
    </source>
</evidence>
<dbReference type="UniPathway" id="UPA00378"/>
<comment type="catalytic activity">
    <reaction evidence="16">
        <text>L-seryl-[protein] + GDP-beta-L-fucose = 3-O-(alpha-L-fucosyl)-L-seryl-[protein] + GDP + H(+)</text>
        <dbReference type="Rhea" id="RHEA:63644"/>
        <dbReference type="Rhea" id="RHEA-COMP:9863"/>
        <dbReference type="Rhea" id="RHEA-COMP:17914"/>
        <dbReference type="ChEBI" id="CHEBI:15378"/>
        <dbReference type="ChEBI" id="CHEBI:29999"/>
        <dbReference type="ChEBI" id="CHEBI:57273"/>
        <dbReference type="ChEBI" id="CHEBI:58189"/>
        <dbReference type="ChEBI" id="CHEBI:189632"/>
        <dbReference type="EC" id="2.4.1.221"/>
    </reaction>
    <physiologicalReaction direction="left-to-right" evidence="16">
        <dbReference type="Rhea" id="RHEA:63645"/>
    </physiologicalReaction>
</comment>
<dbReference type="InterPro" id="IPR039922">
    <property type="entry name" value="POFUT1"/>
</dbReference>
<comment type="catalytic activity">
    <reaction evidence="15">
        <text>L-threonyl-[protein] + GDP-beta-L-fucose = 3-O-(alpha-L-fucosyl)-L-threonyl-[protein] + GDP + H(+)</text>
        <dbReference type="Rhea" id="RHEA:70491"/>
        <dbReference type="Rhea" id="RHEA-COMP:11060"/>
        <dbReference type="Rhea" id="RHEA-COMP:17915"/>
        <dbReference type="ChEBI" id="CHEBI:15378"/>
        <dbReference type="ChEBI" id="CHEBI:30013"/>
        <dbReference type="ChEBI" id="CHEBI:57273"/>
        <dbReference type="ChEBI" id="CHEBI:58189"/>
        <dbReference type="ChEBI" id="CHEBI:189631"/>
        <dbReference type="EC" id="2.4.1.221"/>
    </reaction>
    <physiologicalReaction direction="left-to-right" evidence="15">
        <dbReference type="Rhea" id="RHEA:70492"/>
    </physiologicalReaction>
</comment>
<dbReference type="EMBL" id="JRES01001317">
    <property type="protein sequence ID" value="KNC23650.1"/>
    <property type="molecule type" value="Genomic_DNA"/>
</dbReference>
<keyword evidence="10" id="KW-1015">Disulfide bond</keyword>
<evidence type="ECO:0000256" key="16">
    <source>
        <dbReference type="ARBA" id="ARBA00048647"/>
    </source>
</evidence>
<keyword evidence="7 18" id="KW-0808">Transferase</keyword>
<dbReference type="InterPro" id="IPR019378">
    <property type="entry name" value="GDP-Fuc_O-FucTrfase"/>
</dbReference>
<keyword evidence="17" id="KW-0732">Signal</keyword>
<dbReference type="GO" id="GO:0046922">
    <property type="term" value="F:peptide-O-fucosyltransferase activity"/>
    <property type="evidence" value="ECO:0007669"/>
    <property type="project" value="UniProtKB-EC"/>
</dbReference>
<evidence type="ECO:0000256" key="1">
    <source>
        <dbReference type="ARBA" id="ARBA00004240"/>
    </source>
</evidence>
<proteinExistence type="inferred from homology"/>
<feature type="signal peptide" evidence="17">
    <location>
        <begin position="1"/>
        <end position="17"/>
    </location>
</feature>
<dbReference type="Gene3D" id="3.40.50.11340">
    <property type="match status" value="1"/>
</dbReference>
<keyword evidence="9" id="KW-0914">Notch signaling pathway</keyword>
<evidence type="ECO:0000256" key="2">
    <source>
        <dbReference type="ARBA" id="ARBA00004922"/>
    </source>
</evidence>
<dbReference type="GO" id="GO:0007219">
    <property type="term" value="P:Notch signaling pathway"/>
    <property type="evidence" value="ECO:0007669"/>
    <property type="project" value="UniProtKB-KW"/>
</dbReference>
<dbReference type="GO" id="GO:0005783">
    <property type="term" value="C:endoplasmic reticulum"/>
    <property type="evidence" value="ECO:0007669"/>
    <property type="project" value="UniProtKB-SubCell"/>
</dbReference>
<comment type="subcellular location">
    <subcellularLocation>
        <location evidence="1">Endoplasmic reticulum</location>
    </subcellularLocation>
</comment>
<evidence type="ECO:0000256" key="10">
    <source>
        <dbReference type="ARBA" id="ARBA00023157"/>
    </source>
</evidence>
<keyword evidence="19" id="KW-1185">Reference proteome</keyword>
<protein>
    <recommendedName>
        <fullName evidence="5">GDP-fucose protein O-fucosyltransferase 1</fullName>
        <ecNumber evidence="4">2.4.1.221</ecNumber>
    </recommendedName>
    <alternativeName>
        <fullName evidence="14">Peptide-O-fucosyltransferase 1</fullName>
    </alternativeName>
</protein>
<evidence type="ECO:0000256" key="17">
    <source>
        <dbReference type="SAM" id="SignalP"/>
    </source>
</evidence>
<dbReference type="Proteomes" id="UP000037069">
    <property type="component" value="Unassembled WGS sequence"/>
</dbReference>
<dbReference type="AlphaFoldDB" id="A0A0L0BU95"/>
<evidence type="ECO:0000256" key="11">
    <source>
        <dbReference type="ARBA" id="ARBA00023180"/>
    </source>
</evidence>
<feature type="chain" id="PRO_5005535393" description="GDP-fucose protein O-fucosyltransferase 1" evidence="17">
    <location>
        <begin position="18"/>
        <end position="395"/>
    </location>
</feature>
<dbReference type="GO" id="GO:0006004">
    <property type="term" value="P:fucose metabolic process"/>
    <property type="evidence" value="ECO:0007669"/>
    <property type="project" value="UniProtKB-KW"/>
</dbReference>
<keyword evidence="11" id="KW-0325">Glycoprotein</keyword>
<comment type="pathway">
    <text evidence="2">Protein modification; protein glycosylation.</text>
</comment>
<comment type="similarity">
    <text evidence="3">Belongs to the glycosyltransferase 65 family.</text>
</comment>
<accession>A0A0L0BU95</accession>
<keyword evidence="6 18" id="KW-0328">Glycosyltransferase</keyword>
<keyword evidence="8" id="KW-0256">Endoplasmic reticulum</keyword>
<evidence type="ECO:0000313" key="19">
    <source>
        <dbReference type="Proteomes" id="UP000037069"/>
    </source>
</evidence>
<evidence type="ECO:0000256" key="4">
    <source>
        <dbReference type="ARBA" id="ARBA00012196"/>
    </source>
</evidence>
<evidence type="ECO:0000256" key="8">
    <source>
        <dbReference type="ARBA" id="ARBA00022824"/>
    </source>
</evidence>
<keyword evidence="12" id="KW-0294">Fucose metabolism</keyword>
<comment type="caution">
    <text evidence="18">The sequence shown here is derived from an EMBL/GenBank/DDBJ whole genome shotgun (WGS) entry which is preliminary data.</text>
</comment>
<dbReference type="CDD" id="cd11302">
    <property type="entry name" value="O-FucT-1"/>
    <property type="match status" value="1"/>
</dbReference>
<name>A0A0L0BU95_LUCCU</name>